<accession>A0ABR9M2M5</accession>
<keyword evidence="3" id="KW-1185">Reference proteome</keyword>
<dbReference type="RefSeq" id="WP_192787258.1">
    <property type="nucleotide sequence ID" value="NZ_JADBEK010000001.1"/>
</dbReference>
<dbReference type="EMBL" id="JADBEK010000001">
    <property type="protein sequence ID" value="MBE1586738.1"/>
    <property type="molecule type" value="Genomic_DNA"/>
</dbReference>
<sequence length="264" mass="28838">MIVIMRKTISTLVACSALLAGAAPAQAVIKDPVQALKAVLATGHGVHFTETAAVSDGANKRMKHRRNGFFEFNAEGGVKALDVTTTEGEYGRERVIGFNHNEGGTSYRSGGLVGKRLQKGKTWLKHSHQGYLWHTRLLGDDEQLINPTEPATLTALLKNGRISGNTVTGAITFKELWKVSRWMEHSDRSGGEADTLISYTLTLNSPGLVSRVESTFAFANGPDELVGTVIHVDTHYSRWGSKVSIKAPDRRKTTTDLCRENFCN</sequence>
<reference evidence="2 3" key="1">
    <citation type="submission" date="2020-10" db="EMBL/GenBank/DDBJ databases">
        <title>Sequencing the genomes of 1000 actinobacteria strains.</title>
        <authorList>
            <person name="Klenk H.-P."/>
        </authorList>
    </citation>
    <scope>NUCLEOTIDE SEQUENCE [LARGE SCALE GENOMIC DNA]</scope>
    <source>
        <strain evidence="2 3">DSM 43173</strain>
    </source>
</reference>
<keyword evidence="1" id="KW-0732">Signal</keyword>
<evidence type="ECO:0000313" key="3">
    <source>
        <dbReference type="Proteomes" id="UP000633509"/>
    </source>
</evidence>
<evidence type="ECO:0000256" key="1">
    <source>
        <dbReference type="SAM" id="SignalP"/>
    </source>
</evidence>
<evidence type="ECO:0000313" key="2">
    <source>
        <dbReference type="EMBL" id="MBE1586738.1"/>
    </source>
</evidence>
<proteinExistence type="predicted"/>
<protein>
    <recommendedName>
        <fullName evidence="4">Lipoprotein</fullName>
    </recommendedName>
</protein>
<dbReference type="Proteomes" id="UP000633509">
    <property type="component" value="Unassembled WGS sequence"/>
</dbReference>
<feature type="signal peptide" evidence="1">
    <location>
        <begin position="1"/>
        <end position="27"/>
    </location>
</feature>
<evidence type="ECO:0008006" key="4">
    <source>
        <dbReference type="Google" id="ProtNLM"/>
    </source>
</evidence>
<name>A0ABR9M2M5_9ACTN</name>
<comment type="caution">
    <text evidence="2">The sequence shown here is derived from an EMBL/GenBank/DDBJ whole genome shotgun (WGS) entry which is preliminary data.</text>
</comment>
<gene>
    <name evidence="2" type="ORF">H4W80_004996</name>
</gene>
<organism evidence="2 3">
    <name type="scientific">Nonomuraea angiospora</name>
    <dbReference type="NCBI Taxonomy" id="46172"/>
    <lineage>
        <taxon>Bacteria</taxon>
        <taxon>Bacillati</taxon>
        <taxon>Actinomycetota</taxon>
        <taxon>Actinomycetes</taxon>
        <taxon>Streptosporangiales</taxon>
        <taxon>Streptosporangiaceae</taxon>
        <taxon>Nonomuraea</taxon>
    </lineage>
</organism>
<feature type="chain" id="PRO_5045479713" description="Lipoprotein" evidence="1">
    <location>
        <begin position="28"/>
        <end position="264"/>
    </location>
</feature>